<keyword evidence="1" id="KW-1133">Transmembrane helix</keyword>
<dbReference type="AlphaFoldDB" id="A0A8J4DH89"/>
<keyword evidence="3" id="KW-1185">Reference proteome</keyword>
<evidence type="ECO:0000313" key="2">
    <source>
        <dbReference type="EMBL" id="GIJ01917.1"/>
    </source>
</evidence>
<feature type="transmembrane region" description="Helical" evidence="1">
    <location>
        <begin position="75"/>
        <end position="98"/>
    </location>
</feature>
<feature type="transmembrane region" description="Helical" evidence="1">
    <location>
        <begin position="50"/>
        <end position="68"/>
    </location>
</feature>
<sequence>MTTTAVRPTRVPPFARHAAEMVLAMLAGMLLFGPLWEPVLSPATLARPDVAALVTATDMAAGMALWMWHRRHGRAAIAGMAVAMYVPFLVLLPPWWAGALPGEAVLLGGHLLMLPAMAAAMLRRRAEYSTAVHPPAPHTLLRRCWPTLLALVVTLDNLIHPTVPPALAMLVLPVGYLVIGAARRTLRPRRELALQLGQLAAYLALAGAALAAGGGVATVLIGVGWLVHAAWDLWYHRRDRVVPRGYAEWCAVVDVVVGGTVLALAVTGT</sequence>
<feature type="transmembrane region" description="Helical" evidence="1">
    <location>
        <begin position="21"/>
        <end position="38"/>
    </location>
</feature>
<feature type="transmembrane region" description="Helical" evidence="1">
    <location>
        <begin position="202"/>
        <end position="226"/>
    </location>
</feature>
<gene>
    <name evidence="2" type="ORF">Sya03_12690</name>
</gene>
<reference evidence="2" key="1">
    <citation type="submission" date="2021-01" db="EMBL/GenBank/DDBJ databases">
        <title>Whole genome shotgun sequence of Spirilliplanes yamanashiensis NBRC 15828.</title>
        <authorList>
            <person name="Komaki H."/>
            <person name="Tamura T."/>
        </authorList>
    </citation>
    <scope>NUCLEOTIDE SEQUENCE</scope>
    <source>
        <strain evidence="2">NBRC 15828</strain>
    </source>
</reference>
<keyword evidence="1" id="KW-0812">Transmembrane</keyword>
<proteinExistence type="predicted"/>
<evidence type="ECO:0000256" key="1">
    <source>
        <dbReference type="SAM" id="Phobius"/>
    </source>
</evidence>
<protein>
    <submittedName>
        <fullName evidence="2">Uncharacterized protein</fullName>
    </submittedName>
</protein>
<keyword evidence="1" id="KW-0472">Membrane</keyword>
<evidence type="ECO:0000313" key="3">
    <source>
        <dbReference type="Proteomes" id="UP000652013"/>
    </source>
</evidence>
<accession>A0A8J4DH89</accession>
<feature type="transmembrane region" description="Helical" evidence="1">
    <location>
        <begin position="166"/>
        <end position="182"/>
    </location>
</feature>
<dbReference type="RefSeq" id="WP_203937246.1">
    <property type="nucleotide sequence ID" value="NZ_BAAAGJ010000005.1"/>
</dbReference>
<comment type="caution">
    <text evidence="2">The sequence shown here is derived from an EMBL/GenBank/DDBJ whole genome shotgun (WGS) entry which is preliminary data.</text>
</comment>
<feature type="transmembrane region" description="Helical" evidence="1">
    <location>
        <begin position="246"/>
        <end position="266"/>
    </location>
</feature>
<organism evidence="2 3">
    <name type="scientific">Spirilliplanes yamanashiensis</name>
    <dbReference type="NCBI Taxonomy" id="42233"/>
    <lineage>
        <taxon>Bacteria</taxon>
        <taxon>Bacillati</taxon>
        <taxon>Actinomycetota</taxon>
        <taxon>Actinomycetes</taxon>
        <taxon>Micromonosporales</taxon>
        <taxon>Micromonosporaceae</taxon>
        <taxon>Spirilliplanes</taxon>
    </lineage>
</organism>
<dbReference type="EMBL" id="BOOY01000007">
    <property type="protein sequence ID" value="GIJ01917.1"/>
    <property type="molecule type" value="Genomic_DNA"/>
</dbReference>
<name>A0A8J4DH89_9ACTN</name>
<dbReference type="Proteomes" id="UP000652013">
    <property type="component" value="Unassembled WGS sequence"/>
</dbReference>